<dbReference type="Gene3D" id="3.40.50.300">
    <property type="entry name" value="P-loop containing nucleotide triphosphate hydrolases"/>
    <property type="match status" value="1"/>
</dbReference>
<name>A0A3B0CFI1_9BACL</name>
<accession>A0A3B0CFI1</accession>
<gene>
    <name evidence="1" type="ORF">D7M11_15770</name>
</gene>
<dbReference type="SUPFAM" id="SSF52540">
    <property type="entry name" value="P-loop containing nucleoside triphosphate hydrolases"/>
    <property type="match status" value="1"/>
</dbReference>
<evidence type="ECO:0000313" key="1">
    <source>
        <dbReference type="EMBL" id="RKN84030.1"/>
    </source>
</evidence>
<dbReference type="Pfam" id="PF13671">
    <property type="entry name" value="AAA_33"/>
    <property type="match status" value="1"/>
</dbReference>
<dbReference type="RefSeq" id="WP_120748193.1">
    <property type="nucleotide sequence ID" value="NZ_RBAH01000010.1"/>
</dbReference>
<comment type="caution">
    <text evidence="1">The sequence shown here is derived from an EMBL/GenBank/DDBJ whole genome shotgun (WGS) entry which is preliminary data.</text>
</comment>
<dbReference type="Proteomes" id="UP000282311">
    <property type="component" value="Unassembled WGS sequence"/>
</dbReference>
<dbReference type="AlphaFoldDB" id="A0A3B0CFI1"/>
<sequence length="195" mass="22264">MPQLIFVVGGAGAGKTTIAKALARKRKLAFLDMDTLLRPAAVSLMTQQGLDPNDRDSAEYKRLCRDLGYRITMDAALENVNVGTDALVIGPFTKETEQPQWLEDELARARLSHADVDVKVICVYLGDEETYRARFEARSSELDRWKLEHWEQFKTSLVRREIRWQLGADSILYMDNSEPLTEERLAMLERFLDGV</sequence>
<keyword evidence="2" id="KW-1185">Reference proteome</keyword>
<reference evidence="1 2" key="1">
    <citation type="journal article" date="2007" name="Int. J. Syst. Evol. Microbiol.">
        <title>Paenibacillus ginsengarvi sp. nov., isolated from soil from ginseng cultivation.</title>
        <authorList>
            <person name="Yoon M.H."/>
            <person name="Ten L.N."/>
            <person name="Im W.T."/>
        </authorList>
    </citation>
    <scope>NUCLEOTIDE SEQUENCE [LARGE SCALE GENOMIC DNA]</scope>
    <source>
        <strain evidence="1 2">KCTC 13059</strain>
    </source>
</reference>
<organism evidence="1 2">
    <name type="scientific">Paenibacillus ginsengarvi</name>
    <dbReference type="NCBI Taxonomy" id="400777"/>
    <lineage>
        <taxon>Bacteria</taxon>
        <taxon>Bacillati</taxon>
        <taxon>Bacillota</taxon>
        <taxon>Bacilli</taxon>
        <taxon>Bacillales</taxon>
        <taxon>Paenibacillaceae</taxon>
        <taxon>Paenibacillus</taxon>
    </lineage>
</organism>
<protein>
    <recommendedName>
        <fullName evidence="3">ATP-binding protein</fullName>
    </recommendedName>
</protein>
<proteinExistence type="predicted"/>
<evidence type="ECO:0008006" key="3">
    <source>
        <dbReference type="Google" id="ProtNLM"/>
    </source>
</evidence>
<evidence type="ECO:0000313" key="2">
    <source>
        <dbReference type="Proteomes" id="UP000282311"/>
    </source>
</evidence>
<dbReference type="EMBL" id="RBAH01000010">
    <property type="protein sequence ID" value="RKN84030.1"/>
    <property type="molecule type" value="Genomic_DNA"/>
</dbReference>
<dbReference type="InterPro" id="IPR027417">
    <property type="entry name" value="P-loop_NTPase"/>
</dbReference>
<dbReference type="OrthoDB" id="198115at2"/>